<accession>A0A485KWD2</accession>
<reference evidence="3 4" key="1">
    <citation type="submission" date="2019-03" db="EMBL/GenBank/DDBJ databases">
        <authorList>
            <person name="Gaulin E."/>
            <person name="Dumas B."/>
        </authorList>
    </citation>
    <scope>NUCLEOTIDE SEQUENCE [LARGE SCALE GENOMIC DNA]</scope>
    <source>
        <strain evidence="3">CBS 568.67</strain>
    </source>
</reference>
<dbReference type="EMBL" id="CAADRA010005409">
    <property type="protein sequence ID" value="VFT89586.1"/>
    <property type="molecule type" value="Genomic_DNA"/>
</dbReference>
<keyword evidence="4" id="KW-1185">Reference proteome</keyword>
<evidence type="ECO:0000313" key="4">
    <source>
        <dbReference type="Proteomes" id="UP000332933"/>
    </source>
</evidence>
<evidence type="ECO:0000256" key="1">
    <source>
        <dbReference type="SAM" id="MobiDB-lite"/>
    </source>
</evidence>
<sequence>MAARRAAAARRESSLLIGGFVIVAGLASYALPFLVVQGKKGQNTLEKDGPLSTTEIRRGAFLNSGSKDIGPDPNWDFKTNSYKGRRTPYPRDSDDDSSSQ</sequence>
<organism evidence="3 4">
    <name type="scientific">Aphanomyces stellatus</name>
    <dbReference type="NCBI Taxonomy" id="120398"/>
    <lineage>
        <taxon>Eukaryota</taxon>
        <taxon>Sar</taxon>
        <taxon>Stramenopiles</taxon>
        <taxon>Oomycota</taxon>
        <taxon>Saprolegniomycetes</taxon>
        <taxon>Saprolegniales</taxon>
        <taxon>Verrucalvaceae</taxon>
        <taxon>Aphanomyces</taxon>
    </lineage>
</organism>
<reference evidence="2" key="2">
    <citation type="submission" date="2019-06" db="EMBL/GenBank/DDBJ databases">
        <title>Genomics analysis of Aphanomyces spp. identifies a new class of oomycete effector associated with host adaptation.</title>
        <authorList>
            <person name="Gaulin E."/>
        </authorList>
    </citation>
    <scope>NUCLEOTIDE SEQUENCE</scope>
    <source>
        <strain evidence="2">CBS 578.67</strain>
    </source>
</reference>
<gene>
    <name evidence="3" type="primary">Aste57867_12736</name>
    <name evidence="2" type="ORF">As57867_012688</name>
    <name evidence="3" type="ORF">ASTE57867_12736</name>
</gene>
<dbReference type="AlphaFoldDB" id="A0A485KWD2"/>
<dbReference type="Proteomes" id="UP000332933">
    <property type="component" value="Unassembled WGS sequence"/>
</dbReference>
<evidence type="ECO:0000313" key="2">
    <source>
        <dbReference type="EMBL" id="KAF0696543.1"/>
    </source>
</evidence>
<dbReference type="OrthoDB" id="1911461at2759"/>
<feature type="region of interest" description="Disordered" evidence="1">
    <location>
        <begin position="62"/>
        <end position="100"/>
    </location>
</feature>
<name>A0A485KWD2_9STRA</name>
<protein>
    <submittedName>
        <fullName evidence="3">Aste57867_12736 protein</fullName>
    </submittedName>
</protein>
<proteinExistence type="predicted"/>
<evidence type="ECO:0000313" key="3">
    <source>
        <dbReference type="EMBL" id="VFT89586.1"/>
    </source>
</evidence>
<dbReference type="EMBL" id="VJMH01005388">
    <property type="protein sequence ID" value="KAF0696543.1"/>
    <property type="molecule type" value="Genomic_DNA"/>
</dbReference>